<proteinExistence type="predicted"/>
<dbReference type="InterPro" id="IPR049012">
    <property type="entry name" value="Mutator_transp_dom"/>
</dbReference>
<evidence type="ECO:0000259" key="1">
    <source>
        <dbReference type="Pfam" id="PF20700"/>
    </source>
</evidence>
<reference evidence="2" key="1">
    <citation type="submission" date="2015-11" db="EMBL/GenBank/DDBJ databases">
        <title>De novo transcriptome assembly of four potential Pierce s Disease insect vectors from Arizona vineyards.</title>
        <authorList>
            <person name="Tassone E.E."/>
        </authorList>
    </citation>
    <scope>NUCLEOTIDE SEQUENCE</scope>
</reference>
<dbReference type="EMBL" id="GEBQ01027960">
    <property type="protein sequence ID" value="JAT12017.1"/>
    <property type="molecule type" value="Transcribed_RNA"/>
</dbReference>
<feature type="non-terminal residue" evidence="2">
    <location>
        <position position="172"/>
    </location>
</feature>
<name>A0A1B6KKN5_9HEMI</name>
<dbReference type="AlphaFoldDB" id="A0A1B6KKN5"/>
<dbReference type="Pfam" id="PF20700">
    <property type="entry name" value="Mutator"/>
    <property type="match status" value="1"/>
</dbReference>
<evidence type="ECO:0000313" key="2">
    <source>
        <dbReference type="EMBL" id="JAT12017.1"/>
    </source>
</evidence>
<feature type="non-terminal residue" evidence="2">
    <location>
        <position position="1"/>
    </location>
</feature>
<gene>
    <name evidence="2" type="ORF">g.52936</name>
</gene>
<accession>A0A1B6KKN5</accession>
<protein>
    <recommendedName>
        <fullName evidence="1">Mutator-like transposase domain-containing protein</fullName>
    </recommendedName>
</protein>
<organism evidence="2">
    <name type="scientific">Graphocephala atropunctata</name>
    <dbReference type="NCBI Taxonomy" id="36148"/>
    <lineage>
        <taxon>Eukaryota</taxon>
        <taxon>Metazoa</taxon>
        <taxon>Ecdysozoa</taxon>
        <taxon>Arthropoda</taxon>
        <taxon>Hexapoda</taxon>
        <taxon>Insecta</taxon>
        <taxon>Pterygota</taxon>
        <taxon>Neoptera</taxon>
        <taxon>Paraneoptera</taxon>
        <taxon>Hemiptera</taxon>
        <taxon>Auchenorrhyncha</taxon>
        <taxon>Membracoidea</taxon>
        <taxon>Cicadellidae</taxon>
        <taxon>Cicadellinae</taxon>
        <taxon>Cicadellini</taxon>
        <taxon>Graphocephala</taxon>
    </lineage>
</organism>
<sequence length="172" mass="19168">VDIGYMVSEFVKLSEHAPQFGCSLLNLKLVNEIKSGLRSGLVFVCNMCQMKQTLWTEPEPQENSTTMDINTAAVAGSITNGGGFVALERLLCTMNVRSMNRKTYEKHEALISKGWEETAVQEMKKAAEEEIRLAKERGDVNKEGVPLLTVVADGSWSKRSYRRNYNSLSGMV</sequence>
<feature type="domain" description="Mutator-like transposase" evidence="1">
    <location>
        <begin position="5"/>
        <end position="172"/>
    </location>
</feature>